<organism evidence="1 2">
    <name type="scientific">Xanthomonas euvesicatoria pv. euvesicatoria</name>
    <dbReference type="NCBI Taxonomy" id="2753541"/>
    <lineage>
        <taxon>Bacteria</taxon>
        <taxon>Pseudomonadati</taxon>
        <taxon>Pseudomonadota</taxon>
        <taxon>Gammaproteobacteria</taxon>
        <taxon>Lysobacterales</taxon>
        <taxon>Lysobacteraceae</taxon>
        <taxon>Xanthomonas</taxon>
    </lineage>
</organism>
<comment type="caution">
    <text evidence="1">The sequence shown here is derived from an EMBL/GenBank/DDBJ whole genome shotgun (WGS) entry which is preliminary data.</text>
</comment>
<reference evidence="1" key="1">
    <citation type="submission" date="2021-11" db="EMBL/GenBank/DDBJ databases">
        <title>Genome resources and taxonomic validation of 89 Xanthomonas strains.</title>
        <authorList>
            <person name="Tambong J.T."/>
        </authorList>
    </citation>
    <scope>NUCLEOTIDE SEQUENCE</scope>
    <source>
        <strain evidence="1">Xv 72</strain>
    </source>
</reference>
<dbReference type="Proteomes" id="UP001430605">
    <property type="component" value="Unassembled WGS sequence"/>
</dbReference>
<proteinExistence type="predicted"/>
<evidence type="ECO:0000313" key="1">
    <source>
        <dbReference type="EMBL" id="MCC8633941.1"/>
    </source>
</evidence>
<evidence type="ECO:0000313" key="2">
    <source>
        <dbReference type="Proteomes" id="UP001430605"/>
    </source>
</evidence>
<accession>A0ABS8LHV7</accession>
<dbReference type="EMBL" id="JAJIUS010000019">
    <property type="protein sequence ID" value="MCC8633941.1"/>
    <property type="molecule type" value="Genomic_DNA"/>
</dbReference>
<keyword evidence="2" id="KW-1185">Reference proteome</keyword>
<name>A0ABS8LHV7_XANEU</name>
<gene>
    <name evidence="1" type="ORF">LN463_02790</name>
</gene>
<sequence length="269" mass="29751">MTALACVLIGCATTSRSMRDQVSDAGAQGTAVDAFGSIFLLRNVSYLPGARSIRSVKMQDVICESADTGVRVRIRLRDNADSQQMICRKIVQAIRYVLRFREPKVFLSYEILLVPSGVKFSKNHIEIGVRGLRPVYAVRERSSDIGDVINTIAHETLHLTAGLNRFDVQRKTDESMAYFTGACAQLSVTGTLSRNDLASNRFADDSGVPNEAMLSSQAGSKVLEDVFAGNPEEAIHADSDAGKQLLQRCEMRLQKFFTEEAVDEDRHHY</sequence>
<protein>
    <submittedName>
        <fullName evidence="1">Uncharacterized protein</fullName>
    </submittedName>
</protein>